<dbReference type="InterPro" id="IPR013087">
    <property type="entry name" value="Znf_C2H2_type"/>
</dbReference>
<evidence type="ECO:0000313" key="3">
    <source>
        <dbReference type="EMBL" id="KAH3778212.1"/>
    </source>
</evidence>
<gene>
    <name evidence="3" type="ORF">DPMN_179666</name>
</gene>
<dbReference type="InterPro" id="IPR036236">
    <property type="entry name" value="Znf_C2H2_sf"/>
</dbReference>
<comment type="caution">
    <text evidence="3">The sequence shown here is derived from an EMBL/GenBank/DDBJ whole genome shotgun (WGS) entry which is preliminary data.</text>
</comment>
<proteinExistence type="predicted"/>
<dbReference type="GO" id="GO:0008270">
    <property type="term" value="F:zinc ion binding"/>
    <property type="evidence" value="ECO:0007669"/>
    <property type="project" value="UniProtKB-KW"/>
</dbReference>
<sequence>MTILTNVSKHTCFYCNKIFSTASSLKFHIRKCSQVQKPLTEATQQSGMVVIYPSGQGIITVSEASMVEVGGVRPMAIPVITASQVAFLPGEQNVVITESS</sequence>
<reference evidence="3" key="2">
    <citation type="submission" date="2020-11" db="EMBL/GenBank/DDBJ databases">
        <authorList>
            <person name="McCartney M.A."/>
            <person name="Auch B."/>
            <person name="Kono T."/>
            <person name="Mallez S."/>
            <person name="Becker A."/>
            <person name="Gohl D.M."/>
            <person name="Silverstein K.A.T."/>
            <person name="Koren S."/>
            <person name="Bechman K.B."/>
            <person name="Herman A."/>
            <person name="Abrahante J.E."/>
            <person name="Garbe J."/>
        </authorList>
    </citation>
    <scope>NUCLEOTIDE SEQUENCE</scope>
    <source>
        <strain evidence="3">Duluth1</strain>
        <tissue evidence="3">Whole animal</tissue>
    </source>
</reference>
<accession>A0A9D4ED81</accession>
<keyword evidence="1" id="KW-0862">Zinc</keyword>
<feature type="domain" description="C2H2-type" evidence="2">
    <location>
        <begin position="10"/>
        <end position="38"/>
    </location>
</feature>
<reference evidence="3" key="1">
    <citation type="journal article" date="2019" name="bioRxiv">
        <title>The Genome of the Zebra Mussel, Dreissena polymorpha: A Resource for Invasive Species Research.</title>
        <authorList>
            <person name="McCartney M.A."/>
            <person name="Auch B."/>
            <person name="Kono T."/>
            <person name="Mallez S."/>
            <person name="Zhang Y."/>
            <person name="Obille A."/>
            <person name="Becker A."/>
            <person name="Abrahante J.E."/>
            <person name="Garbe J."/>
            <person name="Badalamenti J.P."/>
            <person name="Herman A."/>
            <person name="Mangelson H."/>
            <person name="Liachko I."/>
            <person name="Sullivan S."/>
            <person name="Sone E.D."/>
            <person name="Koren S."/>
            <person name="Silverstein K.A.T."/>
            <person name="Beckman K.B."/>
            <person name="Gohl D.M."/>
        </authorList>
    </citation>
    <scope>NUCLEOTIDE SEQUENCE</scope>
    <source>
        <strain evidence="3">Duluth1</strain>
        <tissue evidence="3">Whole animal</tissue>
    </source>
</reference>
<keyword evidence="1" id="KW-0863">Zinc-finger</keyword>
<dbReference type="PROSITE" id="PS50157">
    <property type="entry name" value="ZINC_FINGER_C2H2_2"/>
    <property type="match status" value="1"/>
</dbReference>
<dbReference type="EMBL" id="JAIWYP010000009">
    <property type="protein sequence ID" value="KAH3778212.1"/>
    <property type="molecule type" value="Genomic_DNA"/>
</dbReference>
<keyword evidence="1" id="KW-0479">Metal-binding</keyword>
<dbReference type="SUPFAM" id="SSF57667">
    <property type="entry name" value="beta-beta-alpha zinc fingers"/>
    <property type="match status" value="1"/>
</dbReference>
<evidence type="ECO:0000256" key="1">
    <source>
        <dbReference type="PROSITE-ProRule" id="PRU00042"/>
    </source>
</evidence>
<protein>
    <recommendedName>
        <fullName evidence="2">C2H2-type domain-containing protein</fullName>
    </recommendedName>
</protein>
<evidence type="ECO:0000313" key="4">
    <source>
        <dbReference type="Proteomes" id="UP000828390"/>
    </source>
</evidence>
<evidence type="ECO:0000259" key="2">
    <source>
        <dbReference type="PROSITE" id="PS50157"/>
    </source>
</evidence>
<dbReference type="Proteomes" id="UP000828390">
    <property type="component" value="Unassembled WGS sequence"/>
</dbReference>
<keyword evidence="4" id="KW-1185">Reference proteome</keyword>
<organism evidence="3 4">
    <name type="scientific">Dreissena polymorpha</name>
    <name type="common">Zebra mussel</name>
    <name type="synonym">Mytilus polymorpha</name>
    <dbReference type="NCBI Taxonomy" id="45954"/>
    <lineage>
        <taxon>Eukaryota</taxon>
        <taxon>Metazoa</taxon>
        <taxon>Spiralia</taxon>
        <taxon>Lophotrochozoa</taxon>
        <taxon>Mollusca</taxon>
        <taxon>Bivalvia</taxon>
        <taxon>Autobranchia</taxon>
        <taxon>Heteroconchia</taxon>
        <taxon>Euheterodonta</taxon>
        <taxon>Imparidentia</taxon>
        <taxon>Neoheterodontei</taxon>
        <taxon>Myida</taxon>
        <taxon>Dreissenoidea</taxon>
        <taxon>Dreissenidae</taxon>
        <taxon>Dreissena</taxon>
    </lineage>
</organism>
<name>A0A9D4ED81_DREPO</name>
<dbReference type="AlphaFoldDB" id="A0A9D4ED81"/>